<keyword evidence="3" id="KW-1185">Reference proteome</keyword>
<evidence type="ECO:0000256" key="1">
    <source>
        <dbReference type="SAM" id="MobiDB-lite"/>
    </source>
</evidence>
<dbReference type="EMBL" id="WNTK01025202">
    <property type="protein sequence ID" value="KAG9461266.1"/>
    <property type="molecule type" value="Genomic_DNA"/>
</dbReference>
<name>A0A8J6B5X3_ELECQ</name>
<sequence>MAIDKGQGEGGSLAAPMSRPLSAASNERRDGTVLSSTPVLSHCKEQAGRRAEVSLHRGKAAEGGGLAAMLP</sequence>
<reference evidence="2" key="1">
    <citation type="thesis" date="2020" institute="ProQuest LLC" country="789 East Eisenhower Parkway, Ann Arbor, MI, USA">
        <title>Comparative Genomics and Chromosome Evolution.</title>
        <authorList>
            <person name="Mudd A.B."/>
        </authorList>
    </citation>
    <scope>NUCLEOTIDE SEQUENCE</scope>
    <source>
        <strain evidence="2">HN-11 Male</strain>
        <tissue evidence="2">Kidney and liver</tissue>
    </source>
</reference>
<gene>
    <name evidence="2" type="ORF">GDO78_017487</name>
</gene>
<comment type="caution">
    <text evidence="2">The sequence shown here is derived from an EMBL/GenBank/DDBJ whole genome shotgun (WGS) entry which is preliminary data.</text>
</comment>
<accession>A0A8J6B5X3</accession>
<organism evidence="2 3">
    <name type="scientific">Eleutherodactylus coqui</name>
    <name type="common">Puerto Rican coqui</name>
    <dbReference type="NCBI Taxonomy" id="57060"/>
    <lineage>
        <taxon>Eukaryota</taxon>
        <taxon>Metazoa</taxon>
        <taxon>Chordata</taxon>
        <taxon>Craniata</taxon>
        <taxon>Vertebrata</taxon>
        <taxon>Euteleostomi</taxon>
        <taxon>Amphibia</taxon>
        <taxon>Batrachia</taxon>
        <taxon>Anura</taxon>
        <taxon>Neobatrachia</taxon>
        <taxon>Hyloidea</taxon>
        <taxon>Eleutherodactylidae</taxon>
        <taxon>Eleutherodactylinae</taxon>
        <taxon>Eleutherodactylus</taxon>
        <taxon>Eleutherodactylus</taxon>
    </lineage>
</organism>
<protein>
    <submittedName>
        <fullName evidence="2">Uncharacterized protein</fullName>
    </submittedName>
</protein>
<evidence type="ECO:0000313" key="2">
    <source>
        <dbReference type="EMBL" id="KAG9461266.1"/>
    </source>
</evidence>
<feature type="region of interest" description="Disordered" evidence="1">
    <location>
        <begin position="1"/>
        <end position="71"/>
    </location>
</feature>
<evidence type="ECO:0000313" key="3">
    <source>
        <dbReference type="Proteomes" id="UP000770717"/>
    </source>
</evidence>
<dbReference type="AlphaFoldDB" id="A0A8J6B5X3"/>
<proteinExistence type="predicted"/>
<feature type="compositionally biased region" description="Gly residues" evidence="1">
    <location>
        <begin position="61"/>
        <end position="71"/>
    </location>
</feature>
<dbReference type="Proteomes" id="UP000770717">
    <property type="component" value="Unassembled WGS sequence"/>
</dbReference>
<feature type="compositionally biased region" description="Basic and acidic residues" evidence="1">
    <location>
        <begin position="42"/>
        <end position="55"/>
    </location>
</feature>